<proteinExistence type="evidence at transcript level"/>
<reference evidence="1" key="1">
    <citation type="journal article" date="2009" name="PLoS Genet.">
        <title>Sequencing, mapping, and analysis of 27,455 maize full-length cDNAs.</title>
        <authorList>
            <person name="Soderlund C."/>
            <person name="Descour A."/>
            <person name="Kudrna D."/>
            <person name="Bomhoff M."/>
            <person name="Boyd L."/>
            <person name="Currie J."/>
            <person name="Angelova A."/>
            <person name="Collura K."/>
            <person name="Wissotski M."/>
            <person name="Ashley E."/>
            <person name="Morrow D."/>
            <person name="Fernandes J."/>
            <person name="Walbot V."/>
            <person name="Yu Y."/>
        </authorList>
    </citation>
    <scope>NUCLEOTIDE SEQUENCE</scope>
    <source>
        <strain evidence="1">B73</strain>
    </source>
</reference>
<dbReference type="AlphaFoldDB" id="C4IZW0"/>
<dbReference type="EMBL" id="BT084107">
    <property type="protein sequence ID" value="ACR34460.1"/>
    <property type="molecule type" value="mRNA"/>
</dbReference>
<evidence type="ECO:0000313" key="1">
    <source>
        <dbReference type="EMBL" id="ACR34460.1"/>
    </source>
</evidence>
<organism evidence="1">
    <name type="scientific">Zea mays</name>
    <name type="common">Maize</name>
    <dbReference type="NCBI Taxonomy" id="4577"/>
    <lineage>
        <taxon>Eukaryota</taxon>
        <taxon>Viridiplantae</taxon>
        <taxon>Streptophyta</taxon>
        <taxon>Embryophyta</taxon>
        <taxon>Tracheophyta</taxon>
        <taxon>Spermatophyta</taxon>
        <taxon>Magnoliopsida</taxon>
        <taxon>Liliopsida</taxon>
        <taxon>Poales</taxon>
        <taxon>Poaceae</taxon>
        <taxon>PACMAD clade</taxon>
        <taxon>Panicoideae</taxon>
        <taxon>Andropogonodae</taxon>
        <taxon>Andropogoneae</taxon>
        <taxon>Tripsacinae</taxon>
        <taxon>Zea</taxon>
    </lineage>
</organism>
<protein>
    <submittedName>
        <fullName evidence="1">Uncharacterized protein</fullName>
    </submittedName>
</protein>
<name>C4IZW0_MAIZE</name>
<sequence length="68" mass="8113">MTHQDIASQGRFLYTYVATYCTTHQKIYCTLVGILSELRRNLKIAQLDKGPVRYKEEGHRRICLRWIR</sequence>
<reference evidence="1" key="2">
    <citation type="submission" date="2012-06" db="EMBL/GenBank/DDBJ databases">
        <authorList>
            <person name="Yu Y."/>
            <person name="Currie J."/>
            <person name="Lomeli R."/>
            <person name="Angelova A."/>
            <person name="Collura K."/>
            <person name="Wissotski M."/>
            <person name="Campos D."/>
            <person name="Kudrna D."/>
            <person name="Golser W."/>
            <person name="Ashely E."/>
            <person name="Descour A."/>
            <person name="Fernandes J."/>
            <person name="Soderlund C."/>
            <person name="Walbot V."/>
        </authorList>
    </citation>
    <scope>NUCLEOTIDE SEQUENCE</scope>
    <source>
        <strain evidence="1">B73</strain>
    </source>
</reference>
<accession>C4IZW0</accession>